<dbReference type="EC" id="3.6.1.27" evidence="3"/>
<accession>A0A7X0J0I0</accession>
<name>A0A7X0J0I0_9SPHI</name>
<comment type="caution">
    <text evidence="3">The sequence shown here is derived from an EMBL/GenBank/DDBJ whole genome shotgun (WGS) entry which is preliminary data.</text>
</comment>
<dbReference type="Pfam" id="PF01569">
    <property type="entry name" value="PAP2"/>
    <property type="match status" value="1"/>
</dbReference>
<dbReference type="InterPro" id="IPR036938">
    <property type="entry name" value="PAP2/HPO_sf"/>
</dbReference>
<protein>
    <submittedName>
        <fullName evidence="3">Undecaprenyl-diphosphatase</fullName>
        <ecNumber evidence="3">3.6.1.27</ecNumber>
    </submittedName>
</protein>
<evidence type="ECO:0000256" key="1">
    <source>
        <dbReference type="SAM" id="Phobius"/>
    </source>
</evidence>
<evidence type="ECO:0000313" key="3">
    <source>
        <dbReference type="EMBL" id="MBB6498675.1"/>
    </source>
</evidence>
<feature type="domain" description="Phosphatidic acid phosphatase type 2/haloperoxidase" evidence="2">
    <location>
        <begin position="89"/>
        <end position="204"/>
    </location>
</feature>
<dbReference type="PANTHER" id="PTHR14969:SF13">
    <property type="entry name" value="AT30094P"/>
    <property type="match status" value="1"/>
</dbReference>
<feature type="transmembrane region" description="Helical" evidence="1">
    <location>
        <begin position="129"/>
        <end position="150"/>
    </location>
</feature>
<dbReference type="PANTHER" id="PTHR14969">
    <property type="entry name" value="SPHINGOSINE-1-PHOSPHATE PHOSPHOHYDROLASE"/>
    <property type="match status" value="1"/>
</dbReference>
<proteinExistence type="predicted"/>
<feature type="transmembrane region" description="Helical" evidence="1">
    <location>
        <begin position="189"/>
        <end position="208"/>
    </location>
</feature>
<sequence length="215" mass="24372">MANTVNTKRWLVGLFLVLCSGFIFLTFMVALFPPSAIDLKISQVIQSAQRPGLDQVMKFISWFGAFPVPLFICLLVSLLFYLARLRREAGFLLLTLISGLISTVIKMLVNRPRPTANLVRIVEVAKQQSFPSGHMLFYTIFFGFLLILMWNLKHINLAVRIITAVISVLLILLVPVSRIYLGAHWFTDVLGGFMLGVIYLYGLSFLYLRDSRPQL</sequence>
<dbReference type="SMART" id="SM00014">
    <property type="entry name" value="acidPPc"/>
    <property type="match status" value="1"/>
</dbReference>
<dbReference type="SUPFAM" id="SSF48317">
    <property type="entry name" value="Acid phosphatase/Vanadium-dependent haloperoxidase"/>
    <property type="match status" value="1"/>
</dbReference>
<dbReference type="EMBL" id="JACHCC010000002">
    <property type="protein sequence ID" value="MBB6498675.1"/>
    <property type="molecule type" value="Genomic_DNA"/>
</dbReference>
<keyword evidence="3" id="KW-0378">Hydrolase</keyword>
<feature type="transmembrane region" description="Helical" evidence="1">
    <location>
        <begin position="89"/>
        <end position="109"/>
    </location>
</feature>
<keyword evidence="1" id="KW-0812">Transmembrane</keyword>
<dbReference type="AlphaFoldDB" id="A0A7X0J0I0"/>
<evidence type="ECO:0000313" key="4">
    <source>
        <dbReference type="Proteomes" id="UP000521017"/>
    </source>
</evidence>
<dbReference type="RefSeq" id="WP_184623014.1">
    <property type="nucleotide sequence ID" value="NZ_JACHCC010000002.1"/>
</dbReference>
<dbReference type="Gene3D" id="1.20.144.10">
    <property type="entry name" value="Phosphatidic acid phosphatase type 2/haloperoxidase"/>
    <property type="match status" value="2"/>
</dbReference>
<reference evidence="3 4" key="1">
    <citation type="submission" date="2020-08" db="EMBL/GenBank/DDBJ databases">
        <title>Genomic Encyclopedia of Type Strains, Phase IV (KMG-V): Genome sequencing to study the core and pangenomes of soil and plant-associated prokaryotes.</title>
        <authorList>
            <person name="Whitman W."/>
        </authorList>
    </citation>
    <scope>NUCLEOTIDE SEQUENCE [LARGE SCALE GENOMIC DNA]</scope>
    <source>
        <strain evidence="3 4">M2T3</strain>
    </source>
</reference>
<feature type="transmembrane region" description="Helical" evidence="1">
    <location>
        <begin position="59"/>
        <end position="82"/>
    </location>
</feature>
<keyword evidence="1" id="KW-1133">Transmembrane helix</keyword>
<dbReference type="Proteomes" id="UP000521017">
    <property type="component" value="Unassembled WGS sequence"/>
</dbReference>
<evidence type="ECO:0000259" key="2">
    <source>
        <dbReference type="SMART" id="SM00014"/>
    </source>
</evidence>
<gene>
    <name evidence="3" type="ORF">HDF25_000812</name>
</gene>
<dbReference type="CDD" id="cd03392">
    <property type="entry name" value="PAP2_like_2"/>
    <property type="match status" value="1"/>
</dbReference>
<organism evidence="3 4">
    <name type="scientific">Pedobacter cryoconitis</name>
    <dbReference type="NCBI Taxonomy" id="188932"/>
    <lineage>
        <taxon>Bacteria</taxon>
        <taxon>Pseudomonadati</taxon>
        <taxon>Bacteroidota</taxon>
        <taxon>Sphingobacteriia</taxon>
        <taxon>Sphingobacteriales</taxon>
        <taxon>Sphingobacteriaceae</taxon>
        <taxon>Pedobacter</taxon>
    </lineage>
</organism>
<keyword evidence="1" id="KW-0472">Membrane</keyword>
<dbReference type="GO" id="GO:0050380">
    <property type="term" value="F:undecaprenyl-diphosphatase activity"/>
    <property type="evidence" value="ECO:0007669"/>
    <property type="project" value="UniProtKB-EC"/>
</dbReference>
<feature type="transmembrane region" description="Helical" evidence="1">
    <location>
        <begin position="12"/>
        <end position="32"/>
    </location>
</feature>
<feature type="transmembrane region" description="Helical" evidence="1">
    <location>
        <begin position="157"/>
        <end position="177"/>
    </location>
</feature>
<dbReference type="InterPro" id="IPR000326">
    <property type="entry name" value="PAP2/HPO"/>
</dbReference>